<dbReference type="PANTHER" id="PTHR46743:SF3">
    <property type="entry name" value="ABC-TYPE POLYSACCHARIDE_POLYOL PHOSPHATE TRANSPORT SYSTEM, ATPASE COMPONENT"/>
    <property type="match status" value="1"/>
</dbReference>
<organism evidence="5 6">
    <name type="scientific">Comamonas piscis</name>
    <dbReference type="NCBI Taxonomy" id="1562974"/>
    <lineage>
        <taxon>Bacteria</taxon>
        <taxon>Pseudomonadati</taxon>
        <taxon>Pseudomonadota</taxon>
        <taxon>Betaproteobacteria</taxon>
        <taxon>Burkholderiales</taxon>
        <taxon>Comamonadaceae</taxon>
        <taxon>Comamonas</taxon>
    </lineage>
</organism>
<feature type="domain" description="ABC transporter" evidence="4">
    <location>
        <begin position="29"/>
        <end position="250"/>
    </location>
</feature>
<dbReference type="SMART" id="SM00382">
    <property type="entry name" value="AAA"/>
    <property type="match status" value="1"/>
</dbReference>
<protein>
    <submittedName>
        <fullName evidence="5">ABC transporter ATP-binding protein</fullName>
    </submittedName>
</protein>
<dbReference type="Proteomes" id="UP000515240">
    <property type="component" value="Chromosome"/>
</dbReference>
<dbReference type="InterPro" id="IPR050683">
    <property type="entry name" value="Bact_Polysacc_Export_ATP-bd"/>
</dbReference>
<dbReference type="AlphaFoldDB" id="A0A7G5EHM2"/>
<dbReference type="Gene3D" id="3.40.50.300">
    <property type="entry name" value="P-loop containing nucleotide triphosphate hydrolases"/>
    <property type="match status" value="1"/>
</dbReference>
<keyword evidence="1" id="KW-1003">Cell membrane</keyword>
<sequence length="250" mass="27217">MQPFIQLRDVDIAFPVFDAQSLGLINSLVRFSGLHGRRAAGPAPMRSVQALHGINLSLQPGDRIGLIGHNGAGKSTLLRVLSGVYEPVRGEMRQHGSISALTDIMLGMDPEASGLDFIITRGIVMGLSKREAGEWVQEIGAFTELSERLHMPVRTYSTGMLLKLAFAVATAITPDILLMDEVVGAGDAKFQERAQKRLHDLMARVSILVVASHNEQLLKSFCSHALVLRQGTIAHRGTVDDCLDFYHANP</sequence>
<dbReference type="GO" id="GO:0016020">
    <property type="term" value="C:membrane"/>
    <property type="evidence" value="ECO:0007669"/>
    <property type="project" value="InterPro"/>
</dbReference>
<keyword evidence="3 5" id="KW-0067">ATP-binding</keyword>
<dbReference type="RefSeq" id="WP_182322253.1">
    <property type="nucleotide sequence ID" value="NZ_CP058554.1"/>
</dbReference>
<reference evidence="5 6" key="1">
    <citation type="journal article" date="2020" name="G3 (Bethesda)">
        <title>CeMbio - The Caenorhabditis elegans Microbiome Resource.</title>
        <authorList>
            <person name="Dirksen P."/>
            <person name="Assie A."/>
            <person name="Zimmermann J."/>
            <person name="Zhang F."/>
            <person name="Tietje A.M."/>
            <person name="Marsh S.A."/>
            <person name="Felix M.A."/>
            <person name="Shapira M."/>
            <person name="Kaleta C."/>
            <person name="Schulenburg H."/>
            <person name="Samuel B."/>
        </authorList>
    </citation>
    <scope>NUCLEOTIDE SEQUENCE [LARGE SCALE GENOMIC DNA]</scope>
    <source>
        <strain evidence="5 6">BIGb0172</strain>
    </source>
</reference>
<dbReference type="InterPro" id="IPR027417">
    <property type="entry name" value="P-loop_NTPase"/>
</dbReference>
<evidence type="ECO:0000313" key="6">
    <source>
        <dbReference type="Proteomes" id="UP000515240"/>
    </source>
</evidence>
<dbReference type="Pfam" id="PF00005">
    <property type="entry name" value="ABC_tran"/>
    <property type="match status" value="1"/>
</dbReference>
<evidence type="ECO:0000256" key="3">
    <source>
        <dbReference type="ARBA" id="ARBA00022840"/>
    </source>
</evidence>
<dbReference type="PROSITE" id="PS50893">
    <property type="entry name" value="ABC_TRANSPORTER_2"/>
    <property type="match status" value="1"/>
</dbReference>
<name>A0A7G5EHM2_9BURK</name>
<proteinExistence type="predicted"/>
<dbReference type="InterPro" id="IPR015860">
    <property type="entry name" value="ABC_transpr_TagH-like"/>
</dbReference>
<dbReference type="InterPro" id="IPR003439">
    <property type="entry name" value="ABC_transporter-like_ATP-bd"/>
</dbReference>
<dbReference type="GO" id="GO:0005524">
    <property type="term" value="F:ATP binding"/>
    <property type="evidence" value="ECO:0007669"/>
    <property type="project" value="UniProtKB-KW"/>
</dbReference>
<evidence type="ECO:0000313" key="5">
    <source>
        <dbReference type="EMBL" id="QMV73497.1"/>
    </source>
</evidence>
<gene>
    <name evidence="5" type="ORF">HS961_12045</name>
</gene>
<dbReference type="SUPFAM" id="SSF52540">
    <property type="entry name" value="P-loop containing nucleoside triphosphate hydrolases"/>
    <property type="match status" value="1"/>
</dbReference>
<accession>A0A7G5EHM2</accession>
<dbReference type="KEGG" id="cpis:HS961_12045"/>
<dbReference type="GO" id="GO:0140359">
    <property type="term" value="F:ABC-type transporter activity"/>
    <property type="evidence" value="ECO:0007669"/>
    <property type="project" value="InterPro"/>
</dbReference>
<evidence type="ECO:0000256" key="1">
    <source>
        <dbReference type="ARBA" id="ARBA00022475"/>
    </source>
</evidence>
<dbReference type="GO" id="GO:0016887">
    <property type="term" value="F:ATP hydrolysis activity"/>
    <property type="evidence" value="ECO:0007669"/>
    <property type="project" value="InterPro"/>
</dbReference>
<keyword evidence="2" id="KW-0547">Nucleotide-binding</keyword>
<keyword evidence="6" id="KW-1185">Reference proteome</keyword>
<dbReference type="InterPro" id="IPR003593">
    <property type="entry name" value="AAA+_ATPase"/>
</dbReference>
<keyword evidence="1" id="KW-0472">Membrane</keyword>
<dbReference type="PANTHER" id="PTHR46743">
    <property type="entry name" value="TEICHOIC ACIDS EXPORT ATP-BINDING PROTEIN TAGH"/>
    <property type="match status" value="1"/>
</dbReference>
<dbReference type="CDD" id="cd03220">
    <property type="entry name" value="ABC_KpsT_Wzt"/>
    <property type="match status" value="1"/>
</dbReference>
<dbReference type="EMBL" id="CP058554">
    <property type="protein sequence ID" value="QMV73497.1"/>
    <property type="molecule type" value="Genomic_DNA"/>
</dbReference>
<evidence type="ECO:0000256" key="2">
    <source>
        <dbReference type="ARBA" id="ARBA00022741"/>
    </source>
</evidence>
<evidence type="ECO:0000259" key="4">
    <source>
        <dbReference type="PROSITE" id="PS50893"/>
    </source>
</evidence>